<dbReference type="SMART" id="SM00855">
    <property type="entry name" value="PGAM"/>
    <property type="match status" value="1"/>
</dbReference>
<dbReference type="InterPro" id="IPR050275">
    <property type="entry name" value="PGM_Phosphatase"/>
</dbReference>
<dbReference type="Gene3D" id="3.40.50.1240">
    <property type="entry name" value="Phosphoglycerate mutase-like"/>
    <property type="match status" value="1"/>
</dbReference>
<sequence>MAELYLVRHGQASFGSENYDQLSAVGERQAAWLGEYFASRDIGFDRIVVGTMRRHQQTLDAILSGLGRPVGHIEQHAGLNEYSFRALFDALGERHYRLKALAGGTKRDFYMGLKQVLRLWAEEKLEGPVPETWSAFQQRVRAARQAIQQGPGKRVLAVTSGGAMAVMLQQVLRAPAETAIELNLQIRNSSFCRFFFNAETMHLAGFNSDPHLDHPERREFQTYA</sequence>
<feature type="active site" description="Proton donor/acceptor" evidence="1">
    <location>
        <position position="81"/>
    </location>
</feature>
<comment type="caution">
    <text evidence="3">The sequence shown here is derived from an EMBL/GenBank/DDBJ whole genome shotgun (WGS) entry which is preliminary data.</text>
</comment>
<reference evidence="3" key="1">
    <citation type="submission" date="2016-01" db="EMBL/GenBank/DDBJ databases">
        <authorList>
            <person name="Peeters C."/>
        </authorList>
    </citation>
    <scope>NUCLEOTIDE SEQUENCE [LARGE SCALE GENOMIC DNA]</scope>
    <source>
        <strain evidence="3">LMG 29317</strain>
    </source>
</reference>
<dbReference type="OrthoDB" id="280692at2"/>
<dbReference type="SUPFAM" id="SSF53254">
    <property type="entry name" value="Phosphoglycerate mutase-like"/>
    <property type="match status" value="1"/>
</dbReference>
<feature type="active site" description="Tele-phosphohistidine intermediate" evidence="1">
    <location>
        <position position="9"/>
    </location>
</feature>
<organism evidence="3 4">
    <name type="scientific">Caballeronia arvi</name>
    <dbReference type="NCBI Taxonomy" id="1777135"/>
    <lineage>
        <taxon>Bacteria</taxon>
        <taxon>Pseudomonadati</taxon>
        <taxon>Pseudomonadota</taxon>
        <taxon>Betaproteobacteria</taxon>
        <taxon>Burkholderiales</taxon>
        <taxon>Burkholderiaceae</taxon>
        <taxon>Caballeronia</taxon>
    </lineage>
</organism>
<dbReference type="InterPro" id="IPR013078">
    <property type="entry name" value="His_Pase_superF_clade-1"/>
</dbReference>
<dbReference type="PANTHER" id="PTHR48100">
    <property type="entry name" value="BROAD-SPECIFICITY PHOSPHATASE YOR283W-RELATED"/>
    <property type="match status" value="1"/>
</dbReference>
<name>A0A158KZI6_9BURK</name>
<dbReference type="RefSeq" id="WP_061151888.1">
    <property type="nucleotide sequence ID" value="NZ_FCOM02000075.1"/>
</dbReference>
<keyword evidence="4" id="KW-1185">Reference proteome</keyword>
<proteinExistence type="predicted"/>
<dbReference type="GO" id="GO:0016791">
    <property type="term" value="F:phosphatase activity"/>
    <property type="evidence" value="ECO:0007669"/>
    <property type="project" value="TreeGrafter"/>
</dbReference>
<dbReference type="CDD" id="cd07067">
    <property type="entry name" value="HP_PGM_like"/>
    <property type="match status" value="1"/>
</dbReference>
<feature type="binding site" evidence="2">
    <location>
        <position position="54"/>
    </location>
    <ligand>
        <name>substrate</name>
    </ligand>
</feature>
<protein>
    <submittedName>
        <fullName evidence="3">Phosphoglycerate mutase</fullName>
    </submittedName>
</protein>
<dbReference type="EMBL" id="FCOM02000075">
    <property type="protein sequence ID" value="SAL86566.1"/>
    <property type="molecule type" value="Genomic_DNA"/>
</dbReference>
<dbReference type="Pfam" id="PF00300">
    <property type="entry name" value="His_Phos_1"/>
    <property type="match status" value="1"/>
</dbReference>
<evidence type="ECO:0000256" key="2">
    <source>
        <dbReference type="PIRSR" id="PIRSR613078-2"/>
    </source>
</evidence>
<gene>
    <name evidence="3" type="ORF">AWB74_07754</name>
</gene>
<accession>A0A158KZI6</accession>
<dbReference type="Proteomes" id="UP000055019">
    <property type="component" value="Unassembled WGS sequence"/>
</dbReference>
<dbReference type="AlphaFoldDB" id="A0A158KZI6"/>
<evidence type="ECO:0000313" key="4">
    <source>
        <dbReference type="Proteomes" id="UP000055019"/>
    </source>
</evidence>
<dbReference type="GO" id="GO:0005737">
    <property type="term" value="C:cytoplasm"/>
    <property type="evidence" value="ECO:0007669"/>
    <property type="project" value="TreeGrafter"/>
</dbReference>
<evidence type="ECO:0000313" key="3">
    <source>
        <dbReference type="EMBL" id="SAL86566.1"/>
    </source>
</evidence>
<dbReference type="InterPro" id="IPR029033">
    <property type="entry name" value="His_PPase_superfam"/>
</dbReference>
<dbReference type="PANTHER" id="PTHR48100:SF1">
    <property type="entry name" value="HISTIDINE PHOSPHATASE FAMILY PROTEIN-RELATED"/>
    <property type="match status" value="1"/>
</dbReference>
<evidence type="ECO:0000256" key="1">
    <source>
        <dbReference type="PIRSR" id="PIRSR613078-1"/>
    </source>
</evidence>